<keyword evidence="3" id="KW-1185">Reference proteome</keyword>
<reference evidence="2 3" key="1">
    <citation type="submission" date="2022-10" db="EMBL/GenBank/DDBJ databases">
        <authorList>
            <person name="Xie J."/>
            <person name="Shen N."/>
        </authorList>
    </citation>
    <scope>NUCLEOTIDE SEQUENCE [LARGE SCALE GENOMIC DNA]</scope>
    <source>
        <strain evidence="2 3">YIM65594</strain>
    </source>
</reference>
<accession>A0ABU6FF78</accession>
<keyword evidence="1" id="KW-0472">Membrane</keyword>
<proteinExistence type="predicted"/>
<evidence type="ECO:0000256" key="1">
    <source>
        <dbReference type="SAM" id="Phobius"/>
    </source>
</evidence>
<organism evidence="2 3">
    <name type="scientific">Streptomyces endophyticus</name>
    <dbReference type="NCBI Taxonomy" id="714166"/>
    <lineage>
        <taxon>Bacteria</taxon>
        <taxon>Bacillati</taxon>
        <taxon>Actinomycetota</taxon>
        <taxon>Actinomycetes</taxon>
        <taxon>Kitasatosporales</taxon>
        <taxon>Streptomycetaceae</taxon>
        <taxon>Streptomyces</taxon>
    </lineage>
</organism>
<feature type="transmembrane region" description="Helical" evidence="1">
    <location>
        <begin position="114"/>
        <end position="138"/>
    </location>
</feature>
<keyword evidence="1" id="KW-0812">Transmembrane</keyword>
<sequence length="259" mass="27115">MTGQPLTTSATAPKSRIGKALTATLAGYALTLLLKNDSVWLLGALGIFVMVGGYIVLALATYPKASGRGASEEGTPDMAAAVRAHYSAIARWGGIQLLIAAACVAADYVLGSSYLWPLTLLSAFVLLLVASSLIGGIAGTRRCARAGSVYEPVSRPFKPFNIQANGKSSLRLGDAGAGESPIMAGTDPLRHHGWPSGHADWVWFAGDDAFGGTVMLPHSGMLIFVQPKDPDEAAGARKAADPERTQRAIRAGLLRRDKM</sequence>
<keyword evidence="1" id="KW-1133">Transmembrane helix</keyword>
<dbReference type="EMBL" id="JAOZYC010000169">
    <property type="protein sequence ID" value="MEB8342682.1"/>
    <property type="molecule type" value="Genomic_DNA"/>
</dbReference>
<protein>
    <submittedName>
        <fullName evidence="2">Uncharacterized protein</fullName>
    </submittedName>
</protein>
<evidence type="ECO:0000313" key="2">
    <source>
        <dbReference type="EMBL" id="MEB8342682.1"/>
    </source>
</evidence>
<name>A0ABU6FF78_9ACTN</name>
<gene>
    <name evidence="2" type="ORF">OKJ99_34825</name>
</gene>
<comment type="caution">
    <text evidence="2">The sequence shown here is derived from an EMBL/GenBank/DDBJ whole genome shotgun (WGS) entry which is preliminary data.</text>
</comment>
<dbReference type="Proteomes" id="UP001354931">
    <property type="component" value="Unassembled WGS sequence"/>
</dbReference>
<dbReference type="RefSeq" id="WP_326022243.1">
    <property type="nucleotide sequence ID" value="NZ_JAOZYC010000169.1"/>
</dbReference>
<feature type="transmembrane region" description="Helical" evidence="1">
    <location>
        <begin position="88"/>
        <end position="108"/>
    </location>
</feature>
<evidence type="ECO:0000313" key="3">
    <source>
        <dbReference type="Proteomes" id="UP001354931"/>
    </source>
</evidence>
<feature type="transmembrane region" description="Helical" evidence="1">
    <location>
        <begin position="39"/>
        <end position="62"/>
    </location>
</feature>